<reference evidence="21" key="1">
    <citation type="submission" date="2017-02" db="EMBL/GenBank/DDBJ databases">
        <authorList>
            <person name="Peterson S.W."/>
        </authorList>
    </citation>
    <scope>NUCLEOTIDE SEQUENCE</scope>
</reference>
<evidence type="ECO:0000256" key="16">
    <source>
        <dbReference type="ARBA" id="ARBA00023136"/>
    </source>
</evidence>
<evidence type="ECO:0000256" key="2">
    <source>
        <dbReference type="ARBA" id="ARBA00004448"/>
    </source>
</evidence>
<geneLocation type="mitochondrion" evidence="21"/>
<comment type="catalytic activity">
    <reaction evidence="17 18">
        <text>a ubiquinone + NADH + 5 H(+)(in) = a ubiquinol + NAD(+) + 4 H(+)(out)</text>
        <dbReference type="Rhea" id="RHEA:29091"/>
        <dbReference type="Rhea" id="RHEA-COMP:9565"/>
        <dbReference type="Rhea" id="RHEA-COMP:9566"/>
        <dbReference type="ChEBI" id="CHEBI:15378"/>
        <dbReference type="ChEBI" id="CHEBI:16389"/>
        <dbReference type="ChEBI" id="CHEBI:17976"/>
        <dbReference type="ChEBI" id="CHEBI:57540"/>
        <dbReference type="ChEBI" id="CHEBI:57945"/>
        <dbReference type="EC" id="7.1.1.2"/>
    </reaction>
</comment>
<comment type="function">
    <text evidence="1">Core subunit of the mitochondrial membrane respiratory chain NADH dehydrogenase (Complex I) that is believed to belong to the minimal assembly required for catalysis. Complex I functions in the transfer of electrons from NADH to the respiratory chain. The immediate electron acceptor for the enzyme is believed to be ubiquinone.</text>
</comment>
<evidence type="ECO:0000256" key="4">
    <source>
        <dbReference type="ARBA" id="ARBA00012944"/>
    </source>
</evidence>
<dbReference type="InterPro" id="IPR050175">
    <property type="entry name" value="Complex_I_Subunit_2"/>
</dbReference>
<sequence>MPNNSTKILFLLTMISGVLISLCANSWMGAWMGLEINLLSFIPMLSSNFNMLSTEASLKYFLIQTIASLSFLFMIILKMSTHEMFNLNKISDWNNVVMIPLLMKIACAPFHWWLPSVMEGFSWMNCFIILTIQKIAPLILISYLIVNNHFIQIMIIFSAVFGALGGFNQISLRKILSYSSINHLSWMLMAVMIGTNLWMMYFTVYIINIVTIIIFLATFNLSYISQIFNSMNNNKIVKFCLFTSLLSLGGLPPFTGFFPKWIMIHFMILNLMFFTSMILIMFSLLTLYFYLRIMYTTFMITNSEIVWTSSIQFKSKHQSKMILFSLSSLIFGMLICTLILTTY</sequence>
<dbReference type="InterPro" id="IPR003917">
    <property type="entry name" value="NADH_UbQ_OxRdtase_chain2"/>
</dbReference>
<evidence type="ECO:0000256" key="3">
    <source>
        <dbReference type="ARBA" id="ARBA00007012"/>
    </source>
</evidence>
<feature type="chain" id="PRO_5016748704" description="NADH-ubiquinone oxidoreductase chain 2" evidence="19">
    <location>
        <begin position="21"/>
        <end position="343"/>
    </location>
</feature>
<feature type="transmembrane region" description="Helical" evidence="18">
    <location>
        <begin position="151"/>
        <end position="168"/>
    </location>
</feature>
<dbReference type="GO" id="GO:0006120">
    <property type="term" value="P:mitochondrial electron transport, NADH to ubiquinone"/>
    <property type="evidence" value="ECO:0007669"/>
    <property type="project" value="InterPro"/>
</dbReference>
<keyword evidence="9 18" id="KW-0999">Mitochondrion inner membrane</keyword>
<dbReference type="Pfam" id="PF00361">
    <property type="entry name" value="Proton_antipo_M"/>
    <property type="match status" value="1"/>
</dbReference>
<evidence type="ECO:0000256" key="8">
    <source>
        <dbReference type="ARBA" id="ARBA00022692"/>
    </source>
</evidence>
<comment type="function">
    <text evidence="18">Core subunit of the mitochondrial membrane respiratory chain NADH dehydrogenase (Complex I) which catalyzes electron transfer from NADH through the respiratory chain, using ubiquinone as an electron acceptor. Essential for the catalytic activity and assembly of complex I.</text>
</comment>
<comment type="subcellular location">
    <subcellularLocation>
        <location evidence="2 18">Mitochondrion inner membrane</location>
        <topology evidence="2 18">Multi-pass membrane protein</topology>
    </subcellularLocation>
</comment>
<dbReference type="GO" id="GO:0005743">
    <property type="term" value="C:mitochondrial inner membrane"/>
    <property type="evidence" value="ECO:0007669"/>
    <property type="project" value="UniProtKB-SubCell"/>
</dbReference>
<name>A0A343UMG1_9NEOP</name>
<protein>
    <recommendedName>
        <fullName evidence="5 18">NADH-ubiquinone oxidoreductase chain 2</fullName>
        <ecNumber evidence="4 18">7.1.1.2</ecNumber>
    </recommendedName>
</protein>
<dbReference type="PANTHER" id="PTHR46552:SF1">
    <property type="entry name" value="NADH-UBIQUINONE OXIDOREDUCTASE CHAIN 2"/>
    <property type="match status" value="1"/>
</dbReference>
<keyword evidence="19" id="KW-0732">Signal</keyword>
<keyword evidence="11 18" id="KW-0249">Electron transport</keyword>
<feature type="transmembrane region" description="Helical" evidence="18">
    <location>
        <begin position="321"/>
        <end position="340"/>
    </location>
</feature>
<evidence type="ECO:0000256" key="1">
    <source>
        <dbReference type="ARBA" id="ARBA00003257"/>
    </source>
</evidence>
<evidence type="ECO:0000256" key="19">
    <source>
        <dbReference type="SAM" id="SignalP"/>
    </source>
</evidence>
<dbReference type="EC" id="7.1.1.2" evidence="4 18"/>
<dbReference type="GO" id="GO:0008137">
    <property type="term" value="F:NADH dehydrogenase (ubiquinone) activity"/>
    <property type="evidence" value="ECO:0007669"/>
    <property type="project" value="UniProtKB-EC"/>
</dbReference>
<dbReference type="PANTHER" id="PTHR46552">
    <property type="entry name" value="NADH-UBIQUINONE OXIDOREDUCTASE CHAIN 2"/>
    <property type="match status" value="1"/>
</dbReference>
<feature type="transmembrane region" description="Helical" evidence="18">
    <location>
        <begin position="126"/>
        <end position="145"/>
    </location>
</feature>
<dbReference type="AlphaFoldDB" id="A0A343UMG1"/>
<evidence type="ECO:0000256" key="13">
    <source>
        <dbReference type="ARBA" id="ARBA00023027"/>
    </source>
</evidence>
<evidence type="ECO:0000256" key="14">
    <source>
        <dbReference type="ARBA" id="ARBA00023075"/>
    </source>
</evidence>
<dbReference type="PRINTS" id="PR01436">
    <property type="entry name" value="NADHDHGNASE2"/>
</dbReference>
<evidence type="ECO:0000256" key="11">
    <source>
        <dbReference type="ARBA" id="ARBA00022982"/>
    </source>
</evidence>
<accession>A0A343UMG1</accession>
<evidence type="ECO:0000256" key="9">
    <source>
        <dbReference type="ARBA" id="ARBA00022792"/>
    </source>
</evidence>
<evidence type="ECO:0000256" key="18">
    <source>
        <dbReference type="RuleBase" id="RU003403"/>
    </source>
</evidence>
<keyword evidence="12 18" id="KW-1133">Transmembrane helix</keyword>
<evidence type="ECO:0000313" key="21">
    <source>
        <dbReference type="EMBL" id="AVE15461.1"/>
    </source>
</evidence>
<evidence type="ECO:0000256" key="17">
    <source>
        <dbReference type="ARBA" id="ARBA00049551"/>
    </source>
</evidence>
<feature type="transmembrane region" description="Helical" evidence="18">
    <location>
        <begin position="60"/>
        <end position="77"/>
    </location>
</feature>
<keyword evidence="13 18" id="KW-0520">NAD</keyword>
<keyword evidence="16 18" id="KW-0472">Membrane</keyword>
<feature type="transmembrane region" description="Helical" evidence="18">
    <location>
        <begin position="236"/>
        <end position="255"/>
    </location>
</feature>
<evidence type="ECO:0000259" key="20">
    <source>
        <dbReference type="Pfam" id="PF00361"/>
    </source>
</evidence>
<gene>
    <name evidence="21" type="primary">ND2</name>
</gene>
<evidence type="ECO:0000256" key="5">
    <source>
        <dbReference type="ARBA" id="ARBA00021008"/>
    </source>
</evidence>
<proteinExistence type="inferred from homology"/>
<dbReference type="InterPro" id="IPR001750">
    <property type="entry name" value="ND/Mrp_TM"/>
</dbReference>
<evidence type="ECO:0000256" key="10">
    <source>
        <dbReference type="ARBA" id="ARBA00022967"/>
    </source>
</evidence>
<keyword evidence="10 18" id="KW-1278">Translocase</keyword>
<evidence type="ECO:0000256" key="6">
    <source>
        <dbReference type="ARBA" id="ARBA00022448"/>
    </source>
</evidence>
<feature type="transmembrane region" description="Helical" evidence="18">
    <location>
        <begin position="205"/>
        <end position="224"/>
    </location>
</feature>
<feature type="transmembrane region" description="Helical" evidence="18">
    <location>
        <begin position="261"/>
        <end position="291"/>
    </location>
</feature>
<keyword evidence="7 18" id="KW-0679">Respiratory chain</keyword>
<comment type="similarity">
    <text evidence="3 18">Belongs to the complex I subunit 2 family.</text>
</comment>
<keyword evidence="15 18" id="KW-0496">Mitochondrion</keyword>
<feature type="signal peptide" evidence="19">
    <location>
        <begin position="1"/>
        <end position="20"/>
    </location>
</feature>
<evidence type="ECO:0000256" key="7">
    <source>
        <dbReference type="ARBA" id="ARBA00022660"/>
    </source>
</evidence>
<feature type="domain" description="NADH:quinone oxidoreductase/Mrp antiporter transmembrane" evidence="20">
    <location>
        <begin position="24"/>
        <end position="285"/>
    </location>
</feature>
<evidence type="ECO:0000256" key="12">
    <source>
        <dbReference type="ARBA" id="ARBA00022989"/>
    </source>
</evidence>
<dbReference type="EMBL" id="KY689113">
    <property type="protein sequence ID" value="AVE15461.1"/>
    <property type="molecule type" value="Genomic_DNA"/>
</dbReference>
<keyword evidence="14 18" id="KW-0830">Ubiquinone</keyword>
<feature type="transmembrane region" description="Helical" evidence="18">
    <location>
        <begin position="97"/>
        <end position="114"/>
    </location>
</feature>
<reference evidence="21" key="2">
    <citation type="journal article" date="2018" name="Int. J. Biol. Macromol.">
        <title>Higher tRNA gene duplication in mitogenomes of praying mantises (Dictyoptera, Mantodea) and the phylogeny within Mantodea.</title>
        <authorList>
            <person name="Zhang L.-P."/>
            <person name="Yu D.-N."/>
            <person name="Storey K.B."/>
            <person name="Cheng H.-Y."/>
            <person name="Zhang J.-Y."/>
        </authorList>
    </citation>
    <scope>NUCLEOTIDE SEQUENCE</scope>
</reference>
<organism evidence="21">
    <name type="scientific">Deroplatys desiccata</name>
    <dbReference type="NCBI Taxonomy" id="627733"/>
    <lineage>
        <taxon>Eukaryota</taxon>
        <taxon>Metazoa</taxon>
        <taxon>Ecdysozoa</taxon>
        <taxon>Arthropoda</taxon>
        <taxon>Hexapoda</taxon>
        <taxon>Insecta</taxon>
        <taxon>Pterygota</taxon>
        <taxon>Neoptera</taxon>
        <taxon>Polyneoptera</taxon>
        <taxon>Dictyoptera</taxon>
        <taxon>Mantodea</taxon>
        <taxon>Eumantodea</taxon>
        <taxon>Mantoidea</taxon>
        <taxon>Mantidae</taxon>
        <taxon>Deroplatyinae</taxon>
        <taxon>Deroplatys</taxon>
    </lineage>
</organism>
<evidence type="ECO:0000256" key="15">
    <source>
        <dbReference type="ARBA" id="ARBA00023128"/>
    </source>
</evidence>
<keyword evidence="8 18" id="KW-0812">Transmembrane</keyword>
<keyword evidence="6" id="KW-0813">Transport</keyword>